<name>A0A0X3WZR5_STRVO</name>
<dbReference type="Proteomes" id="UP000053413">
    <property type="component" value="Unassembled WGS sequence"/>
</dbReference>
<protein>
    <recommendedName>
        <fullName evidence="3">Metallo-beta-lactamase domain-containing protein</fullName>
    </recommendedName>
</protein>
<evidence type="ECO:0000313" key="2">
    <source>
        <dbReference type="Proteomes" id="UP000053413"/>
    </source>
</evidence>
<dbReference type="AlphaFoldDB" id="A0A0X3WZR5"/>
<organism evidence="1 2">
    <name type="scientific">Streptomyces violaceusniger</name>
    <dbReference type="NCBI Taxonomy" id="68280"/>
    <lineage>
        <taxon>Bacteria</taxon>
        <taxon>Bacillati</taxon>
        <taxon>Actinomycetota</taxon>
        <taxon>Actinomycetes</taxon>
        <taxon>Kitasatosporales</taxon>
        <taxon>Streptomycetaceae</taxon>
        <taxon>Streptomyces</taxon>
        <taxon>Streptomyces violaceusniger group</taxon>
    </lineage>
</organism>
<dbReference type="Gene3D" id="3.60.15.10">
    <property type="entry name" value="Ribonuclease Z/Hydroxyacylglutathione hydrolase-like"/>
    <property type="match status" value="1"/>
</dbReference>
<dbReference type="InterPro" id="IPR036866">
    <property type="entry name" value="RibonucZ/Hydroxyglut_hydro"/>
</dbReference>
<evidence type="ECO:0000313" key="1">
    <source>
        <dbReference type="EMBL" id="KUL62295.1"/>
    </source>
</evidence>
<evidence type="ECO:0008006" key="3">
    <source>
        <dbReference type="Google" id="ProtNLM"/>
    </source>
</evidence>
<sequence length="73" mass="8108">MGRQRGRRRLAFDNQLIVLDSAQAAEAATILGARRVVPVHYDSWAHFTEGRDDLTAAFTAAGLADRPDWGRQN</sequence>
<reference evidence="2" key="1">
    <citation type="submission" date="2015-10" db="EMBL/GenBank/DDBJ databases">
        <authorList>
            <person name="Ju K.-S."/>
            <person name="Doroghazi J.R."/>
            <person name="Metcalf W.W."/>
        </authorList>
    </citation>
    <scope>NUCLEOTIDE SEQUENCE [LARGE SCALE GENOMIC DNA]</scope>
    <source>
        <strain evidence="2">NRRL F-8817</strain>
    </source>
</reference>
<dbReference type="EMBL" id="LLZJ01000144">
    <property type="protein sequence ID" value="KUL62295.1"/>
    <property type="molecule type" value="Genomic_DNA"/>
</dbReference>
<accession>A0A0X3WZR5</accession>
<gene>
    <name evidence="1" type="ORF">ADL28_13775</name>
</gene>
<comment type="caution">
    <text evidence="1">The sequence shown here is derived from an EMBL/GenBank/DDBJ whole genome shotgun (WGS) entry which is preliminary data.</text>
</comment>
<proteinExistence type="predicted"/>